<evidence type="ECO:0000313" key="2">
    <source>
        <dbReference type="Proteomes" id="UP000198680"/>
    </source>
</evidence>
<reference evidence="2" key="1">
    <citation type="submission" date="2016-10" db="EMBL/GenBank/DDBJ databases">
        <authorList>
            <person name="Varghese N."/>
            <person name="Submissions S."/>
        </authorList>
    </citation>
    <scope>NUCLEOTIDE SEQUENCE [LARGE SCALE GENOMIC DNA]</scope>
    <source>
        <strain evidence="2">DSM 45419</strain>
    </source>
</reference>
<organism evidence="1 2">
    <name type="scientific">Geodermatophilus siccatus</name>
    <dbReference type="NCBI Taxonomy" id="1137991"/>
    <lineage>
        <taxon>Bacteria</taxon>
        <taxon>Bacillati</taxon>
        <taxon>Actinomycetota</taxon>
        <taxon>Actinomycetes</taxon>
        <taxon>Geodermatophilales</taxon>
        <taxon>Geodermatophilaceae</taxon>
        <taxon>Geodermatophilus</taxon>
    </lineage>
</organism>
<gene>
    <name evidence="1" type="ORF">SAMN05660642_01469</name>
</gene>
<sequence length="132" mass="14207">MADIDALDREHTLATAVQRFDELRGRDSLADPDDPDGPRPLSRAEALELLALGEVIARKAGQGRQLTVRTARGTGASWAEIGRSLGTTRQSAWEAHRRWIDGQAAQHGAVGEIGFDEEDAAAARALAGDRPR</sequence>
<protein>
    <submittedName>
        <fullName evidence="1">Uncharacterized protein</fullName>
    </submittedName>
</protein>
<accession>A0A1G9Q205</accession>
<dbReference type="Proteomes" id="UP000198680">
    <property type="component" value="Unassembled WGS sequence"/>
</dbReference>
<evidence type="ECO:0000313" key="1">
    <source>
        <dbReference type="EMBL" id="SDM05039.1"/>
    </source>
</evidence>
<name>A0A1G9Q205_9ACTN</name>
<dbReference type="OrthoDB" id="3480766at2"/>
<proteinExistence type="predicted"/>
<dbReference type="EMBL" id="FNHE01000003">
    <property type="protein sequence ID" value="SDM05039.1"/>
    <property type="molecule type" value="Genomic_DNA"/>
</dbReference>
<dbReference type="RefSeq" id="WP_091215763.1">
    <property type="nucleotide sequence ID" value="NZ_FNHE01000003.1"/>
</dbReference>
<keyword evidence="2" id="KW-1185">Reference proteome</keyword>
<dbReference type="AlphaFoldDB" id="A0A1G9Q205"/>